<accession>A0A3B7MXA5</accession>
<organism evidence="2 3">
    <name type="scientific">Paraflavitalea soli</name>
    <dbReference type="NCBI Taxonomy" id="2315862"/>
    <lineage>
        <taxon>Bacteria</taxon>
        <taxon>Pseudomonadati</taxon>
        <taxon>Bacteroidota</taxon>
        <taxon>Chitinophagia</taxon>
        <taxon>Chitinophagales</taxon>
        <taxon>Chitinophagaceae</taxon>
        <taxon>Paraflavitalea</taxon>
    </lineage>
</organism>
<dbReference type="RefSeq" id="WP_119053529.1">
    <property type="nucleotide sequence ID" value="NZ_CP032157.1"/>
</dbReference>
<dbReference type="Proteomes" id="UP000263900">
    <property type="component" value="Chromosome"/>
</dbReference>
<feature type="transmembrane region" description="Helical" evidence="1">
    <location>
        <begin position="41"/>
        <end position="63"/>
    </location>
</feature>
<evidence type="ECO:0000313" key="2">
    <source>
        <dbReference type="EMBL" id="AXY77656.1"/>
    </source>
</evidence>
<evidence type="ECO:0000313" key="3">
    <source>
        <dbReference type="Proteomes" id="UP000263900"/>
    </source>
</evidence>
<dbReference type="EMBL" id="CP032157">
    <property type="protein sequence ID" value="AXY77656.1"/>
    <property type="molecule type" value="Genomic_DNA"/>
</dbReference>
<dbReference type="AlphaFoldDB" id="A0A3B7MXA5"/>
<keyword evidence="1" id="KW-1133">Transmembrane helix</keyword>
<dbReference type="KEGG" id="pseg:D3H65_28360"/>
<gene>
    <name evidence="2" type="ORF">D3H65_28360</name>
</gene>
<keyword evidence="3" id="KW-1185">Reference proteome</keyword>
<protein>
    <submittedName>
        <fullName evidence="2">Uncharacterized protein</fullName>
    </submittedName>
</protein>
<keyword evidence="1" id="KW-0812">Transmembrane</keyword>
<name>A0A3B7MXA5_9BACT</name>
<proteinExistence type="predicted"/>
<dbReference type="OrthoDB" id="9784101at2"/>
<sequence length="84" mass="9457">MANSLHYVKDQLSFINKMKASFAGEGRFLIVEYDTDKANPWVPFPLSFISLTSLFTGAGYTTIKKINETPSRFNGNNIYAAWIS</sequence>
<reference evidence="2 3" key="1">
    <citation type="submission" date="2018-09" db="EMBL/GenBank/DDBJ databases">
        <title>Genome sequencing of strain 6GH32-13.</title>
        <authorList>
            <person name="Weon H.-Y."/>
            <person name="Heo J."/>
            <person name="Kwon S.-W."/>
        </authorList>
    </citation>
    <scope>NUCLEOTIDE SEQUENCE [LARGE SCALE GENOMIC DNA]</scope>
    <source>
        <strain evidence="2 3">5GH32-13</strain>
    </source>
</reference>
<keyword evidence="1" id="KW-0472">Membrane</keyword>
<evidence type="ECO:0000256" key="1">
    <source>
        <dbReference type="SAM" id="Phobius"/>
    </source>
</evidence>